<dbReference type="Proteomes" id="UP000275078">
    <property type="component" value="Unassembled WGS sequence"/>
</dbReference>
<keyword evidence="1" id="KW-1133">Transmembrane helix</keyword>
<keyword evidence="1" id="KW-0812">Transmembrane</keyword>
<accession>A0A3N4IQD3</accession>
<feature type="transmembrane region" description="Helical" evidence="1">
    <location>
        <begin position="49"/>
        <end position="75"/>
    </location>
</feature>
<proteinExistence type="predicted"/>
<evidence type="ECO:0000313" key="2">
    <source>
        <dbReference type="EMBL" id="RPA86948.1"/>
    </source>
</evidence>
<keyword evidence="1" id="KW-0472">Membrane</keyword>
<feature type="transmembrane region" description="Helical" evidence="1">
    <location>
        <begin position="168"/>
        <end position="188"/>
    </location>
</feature>
<keyword evidence="3" id="KW-1185">Reference proteome</keyword>
<evidence type="ECO:0000256" key="1">
    <source>
        <dbReference type="SAM" id="Phobius"/>
    </source>
</evidence>
<dbReference type="EMBL" id="ML119648">
    <property type="protein sequence ID" value="RPA86948.1"/>
    <property type="molecule type" value="Genomic_DNA"/>
</dbReference>
<dbReference type="AlphaFoldDB" id="A0A3N4IQD3"/>
<sequence>MLRRLTDTKGISFAVTQQSFTSYNSEGSTQNDSELRLRSAVEGYPLRRFYFRAVIGIATPLIVTLFYFFIGIYYLRAPAAEPDVPVRVGPRGAVLVNYSWFLVGTIGLGLSRYGLEGAEASMLMCEKWGSDNALQLLMHCDGNWAGLGGWLRISRKVLHLRNVTPSKLWWILAILSGTVLVALPLSGLTMELSQGYVLQEEVNPIITGRDYWTLNQRLYMKLIENVKHAWMTSSAARIPAAGIVYTEPGVDRRRFPFLQSIPTILPQDDALLDGGFGGPPNLFITAQGRTPIQGKAWGTRLRYSCATVADRSQLTIIDRHVRRENKTALYEFLKEARPENRRTDRLRLWNHGDGHSVGTKISWNKRGLNGSFIPTLLQVGISDFEGYGFALEYDEDAYEFPKLAKGTGLPQYRYYNRTGAFINVTTYNKKEHVMEIVMYQFLNDLPEKRPDLLGPSYGELSDLSNEYTIFNTTYFPTPMRMSAIGVRCTSYSEVGNATINAATSSFSDFTPTDSSYFRFYDMPATEPVTGIVPFSFGPGTALLSQKLAIEGIFESDNNALGSQSTQKPSAQQLDPVLYVRPLGAERLKPGNQTDIRYYHAFVNGEVIGSQEATVLVQGVLPWEVVAALLSFWCICSVGLTLTYGFRRRWSESLDAYSMLRFGADFAEEIRRKKDFSDTRDYETCAALKEIPGLVGDSRPQFKPGKISLIRKEEYVKVSKRKLFHA</sequence>
<gene>
    <name evidence="2" type="ORF">BJ508DRAFT_204003</name>
</gene>
<dbReference type="OrthoDB" id="5287717at2759"/>
<reference evidence="2 3" key="1">
    <citation type="journal article" date="2018" name="Nat. Ecol. Evol.">
        <title>Pezizomycetes genomes reveal the molecular basis of ectomycorrhizal truffle lifestyle.</title>
        <authorList>
            <person name="Murat C."/>
            <person name="Payen T."/>
            <person name="Noel B."/>
            <person name="Kuo A."/>
            <person name="Morin E."/>
            <person name="Chen J."/>
            <person name="Kohler A."/>
            <person name="Krizsan K."/>
            <person name="Balestrini R."/>
            <person name="Da Silva C."/>
            <person name="Montanini B."/>
            <person name="Hainaut M."/>
            <person name="Levati E."/>
            <person name="Barry K.W."/>
            <person name="Belfiori B."/>
            <person name="Cichocki N."/>
            <person name="Clum A."/>
            <person name="Dockter R.B."/>
            <person name="Fauchery L."/>
            <person name="Guy J."/>
            <person name="Iotti M."/>
            <person name="Le Tacon F."/>
            <person name="Lindquist E.A."/>
            <person name="Lipzen A."/>
            <person name="Malagnac F."/>
            <person name="Mello A."/>
            <person name="Molinier V."/>
            <person name="Miyauchi S."/>
            <person name="Poulain J."/>
            <person name="Riccioni C."/>
            <person name="Rubini A."/>
            <person name="Sitrit Y."/>
            <person name="Splivallo R."/>
            <person name="Traeger S."/>
            <person name="Wang M."/>
            <person name="Zifcakova L."/>
            <person name="Wipf D."/>
            <person name="Zambonelli A."/>
            <person name="Paolocci F."/>
            <person name="Nowrousian M."/>
            <person name="Ottonello S."/>
            <person name="Baldrian P."/>
            <person name="Spatafora J.W."/>
            <person name="Henrissat B."/>
            <person name="Nagy L.G."/>
            <person name="Aury J.M."/>
            <person name="Wincker P."/>
            <person name="Grigoriev I.V."/>
            <person name="Bonfante P."/>
            <person name="Martin F.M."/>
        </authorList>
    </citation>
    <scope>NUCLEOTIDE SEQUENCE [LARGE SCALE GENOMIC DNA]</scope>
    <source>
        <strain evidence="2 3">RN42</strain>
    </source>
</reference>
<evidence type="ECO:0000313" key="3">
    <source>
        <dbReference type="Proteomes" id="UP000275078"/>
    </source>
</evidence>
<protein>
    <submittedName>
        <fullName evidence="2">Uncharacterized protein</fullName>
    </submittedName>
</protein>
<name>A0A3N4IQD3_ASCIM</name>
<feature type="transmembrane region" description="Helical" evidence="1">
    <location>
        <begin position="95"/>
        <end position="115"/>
    </location>
</feature>
<organism evidence="2 3">
    <name type="scientific">Ascobolus immersus RN42</name>
    <dbReference type="NCBI Taxonomy" id="1160509"/>
    <lineage>
        <taxon>Eukaryota</taxon>
        <taxon>Fungi</taxon>
        <taxon>Dikarya</taxon>
        <taxon>Ascomycota</taxon>
        <taxon>Pezizomycotina</taxon>
        <taxon>Pezizomycetes</taxon>
        <taxon>Pezizales</taxon>
        <taxon>Ascobolaceae</taxon>
        <taxon>Ascobolus</taxon>
    </lineage>
</organism>